<dbReference type="Gene3D" id="3.40.50.620">
    <property type="entry name" value="HUPs"/>
    <property type="match status" value="1"/>
</dbReference>
<evidence type="ECO:0000256" key="5">
    <source>
        <dbReference type="ARBA" id="ARBA00022598"/>
    </source>
</evidence>
<feature type="domain" description="Arginosuccinate synthase-like N-terminal" evidence="11">
    <location>
        <begin position="7"/>
        <end position="170"/>
    </location>
</feature>
<gene>
    <name evidence="9" type="primary">argG</name>
    <name evidence="13" type="ORF">HMPREF9623_00175</name>
</gene>
<feature type="domain" description="Arginosuccinate synthase C-terminal" evidence="12">
    <location>
        <begin position="180"/>
        <end position="396"/>
    </location>
</feature>
<feature type="binding site" evidence="9">
    <location>
        <position position="181"/>
    </location>
    <ligand>
        <name>L-citrulline</name>
        <dbReference type="ChEBI" id="CHEBI:57743"/>
    </ligand>
</feature>
<dbReference type="GO" id="GO:0000050">
    <property type="term" value="P:urea cycle"/>
    <property type="evidence" value="ECO:0007669"/>
    <property type="project" value="TreeGrafter"/>
</dbReference>
<dbReference type="NCBIfam" id="NF001770">
    <property type="entry name" value="PRK00509.1"/>
    <property type="match status" value="1"/>
</dbReference>
<feature type="binding site" evidence="9">
    <location>
        <position position="279"/>
    </location>
    <ligand>
        <name>L-citrulline</name>
        <dbReference type="ChEBI" id="CHEBI:57743"/>
    </ligand>
</feature>
<comment type="similarity">
    <text evidence="9">Belongs to the argininosuccinate synthase family. Type 1 subfamily.</text>
</comment>
<dbReference type="PANTHER" id="PTHR11587:SF2">
    <property type="entry name" value="ARGININOSUCCINATE SYNTHASE"/>
    <property type="match status" value="1"/>
</dbReference>
<dbReference type="NCBIfam" id="TIGR00032">
    <property type="entry name" value="argG"/>
    <property type="match status" value="1"/>
</dbReference>
<dbReference type="Pfam" id="PF00764">
    <property type="entry name" value="Arginosuc_synth"/>
    <property type="match status" value="1"/>
</dbReference>
<keyword evidence="14" id="KW-1185">Reference proteome</keyword>
<feature type="binding site" evidence="9">
    <location>
        <position position="267"/>
    </location>
    <ligand>
        <name>L-citrulline</name>
        <dbReference type="ChEBI" id="CHEBI:57743"/>
    </ligand>
</feature>
<keyword evidence="4 9" id="KW-0055">Arginine biosynthesis</keyword>
<feature type="region of interest" description="Disordered" evidence="10">
    <location>
        <begin position="435"/>
        <end position="491"/>
    </location>
</feature>
<comment type="catalytic activity">
    <reaction evidence="9">
        <text>L-citrulline + L-aspartate + ATP = 2-(N(omega)-L-arginino)succinate + AMP + diphosphate + H(+)</text>
        <dbReference type="Rhea" id="RHEA:10932"/>
        <dbReference type="ChEBI" id="CHEBI:15378"/>
        <dbReference type="ChEBI" id="CHEBI:29991"/>
        <dbReference type="ChEBI" id="CHEBI:30616"/>
        <dbReference type="ChEBI" id="CHEBI:33019"/>
        <dbReference type="ChEBI" id="CHEBI:57472"/>
        <dbReference type="ChEBI" id="CHEBI:57743"/>
        <dbReference type="ChEBI" id="CHEBI:456215"/>
        <dbReference type="EC" id="6.3.4.5"/>
    </reaction>
</comment>
<keyword evidence="8 9" id="KW-0067">ATP-binding</keyword>
<comment type="caution">
    <text evidence="13">The sequence shown here is derived from an EMBL/GenBank/DDBJ whole genome shotgun (WGS) entry which is preliminary data.</text>
</comment>
<name>A0AA36Y6D6_9FIRM</name>
<proteinExistence type="inferred from homology"/>
<feature type="binding site" evidence="9">
    <location>
        <position position="129"/>
    </location>
    <ligand>
        <name>L-citrulline</name>
        <dbReference type="ChEBI" id="CHEBI:57743"/>
    </ligand>
</feature>
<feature type="binding site" evidence="9">
    <location>
        <begin position="11"/>
        <end position="19"/>
    </location>
    <ligand>
        <name>ATP</name>
        <dbReference type="ChEBI" id="CHEBI:30616"/>
    </ligand>
</feature>
<keyword evidence="6 9" id="KW-0028">Amino-acid biosynthesis</keyword>
<keyword evidence="5 9" id="KW-0436">Ligase</keyword>
<dbReference type="InterPro" id="IPR023434">
    <property type="entry name" value="Arginosuc_synth_type_1_subfam"/>
</dbReference>
<dbReference type="HAMAP" id="MF_00005">
    <property type="entry name" value="Arg_succ_synth_type1"/>
    <property type="match status" value="1"/>
</dbReference>
<dbReference type="GO" id="GO:0004055">
    <property type="term" value="F:argininosuccinate synthase activity"/>
    <property type="evidence" value="ECO:0007669"/>
    <property type="project" value="UniProtKB-UniRule"/>
</dbReference>
<evidence type="ECO:0000259" key="11">
    <source>
        <dbReference type="Pfam" id="PF00764"/>
    </source>
</evidence>
<dbReference type="CDD" id="cd01999">
    <property type="entry name" value="ASS"/>
    <property type="match status" value="1"/>
</dbReference>
<comment type="caution">
    <text evidence="9">Lacks conserved residue(s) required for the propagation of feature annotation.</text>
</comment>
<dbReference type="FunFam" id="3.40.50.620:FF:000019">
    <property type="entry name" value="Argininosuccinate synthase"/>
    <property type="match status" value="1"/>
</dbReference>
<dbReference type="GO" id="GO:0005737">
    <property type="term" value="C:cytoplasm"/>
    <property type="evidence" value="ECO:0007669"/>
    <property type="project" value="UniProtKB-SubCell"/>
</dbReference>
<evidence type="ECO:0000256" key="1">
    <source>
        <dbReference type="ARBA" id="ARBA00004967"/>
    </source>
</evidence>
<dbReference type="GO" id="GO:0005524">
    <property type="term" value="F:ATP binding"/>
    <property type="evidence" value="ECO:0007669"/>
    <property type="project" value="UniProtKB-UniRule"/>
</dbReference>
<comment type="subcellular location">
    <subcellularLocation>
        <location evidence="9">Cytoplasm</location>
    </subcellularLocation>
</comment>
<feature type="binding site" evidence="9">
    <location>
        <position position="125"/>
    </location>
    <ligand>
        <name>L-aspartate</name>
        <dbReference type="ChEBI" id="CHEBI:29991"/>
    </ligand>
</feature>
<comment type="pathway">
    <text evidence="1 9">Amino-acid biosynthesis; L-arginine biosynthesis; L-arginine from L-ornithine and carbamoyl phosphate: step 2/3.</text>
</comment>
<dbReference type="SUPFAM" id="SSF69864">
    <property type="entry name" value="Argininosuccinate synthetase, C-terminal domain"/>
    <property type="match status" value="1"/>
</dbReference>
<feature type="binding site" evidence="9">
    <location>
        <position position="190"/>
    </location>
    <ligand>
        <name>L-citrulline</name>
        <dbReference type="ChEBI" id="CHEBI:57743"/>
    </ligand>
</feature>
<dbReference type="FunFam" id="3.90.1260.10:FF:000007">
    <property type="entry name" value="Argininosuccinate synthase"/>
    <property type="match status" value="1"/>
</dbReference>
<dbReference type="InterPro" id="IPR048268">
    <property type="entry name" value="Arginosuc_syn_C"/>
</dbReference>
<dbReference type="SUPFAM" id="SSF52402">
    <property type="entry name" value="Adenine nucleotide alpha hydrolases-like"/>
    <property type="match status" value="1"/>
</dbReference>
<dbReference type="InterPro" id="IPR024074">
    <property type="entry name" value="AS_cat/multimer_dom_body"/>
</dbReference>
<dbReference type="GO" id="GO:0000053">
    <property type="term" value="P:argininosuccinate metabolic process"/>
    <property type="evidence" value="ECO:0007669"/>
    <property type="project" value="TreeGrafter"/>
</dbReference>
<evidence type="ECO:0000313" key="13">
    <source>
        <dbReference type="EMBL" id="EHO17991.1"/>
    </source>
</evidence>
<dbReference type="InterPro" id="IPR048267">
    <property type="entry name" value="Arginosuc_syn_N"/>
</dbReference>
<feature type="compositionally biased region" description="Basic and acidic residues" evidence="10">
    <location>
        <begin position="444"/>
        <end position="474"/>
    </location>
</feature>
<dbReference type="Gene3D" id="3.90.1260.10">
    <property type="entry name" value="Argininosuccinate synthetase, chain A, domain 2"/>
    <property type="match status" value="1"/>
</dbReference>
<accession>A0AA36Y6D6</accession>
<evidence type="ECO:0000313" key="14">
    <source>
        <dbReference type="Proteomes" id="UP000018466"/>
    </source>
</evidence>
<dbReference type="GO" id="GO:0006526">
    <property type="term" value="P:L-arginine biosynthetic process"/>
    <property type="evidence" value="ECO:0007669"/>
    <property type="project" value="UniProtKB-UniRule"/>
</dbReference>
<sequence length="491" mass="54400">MAKLKEKVVLAYSGGLDTTAIIPWLREHFDYEVICCCVDCGQDNELSDLEERAKLAGASKLYLFDENDSFADDYILPCLQAGLDTEQAALLGNALSRPLIAQKLVELARKEHAVAICHGATGKGNDQVRFELSVKALAPELKVIAPWRMTELWPFRSREDELAYCRQKGIDLPFDASHAYSHDRNLWHSSHEGLELEDPAQEPMFEELLRLGVSPKQAPDTETLLRIGFEEGVPVSLDGKRMKFSDLLRKLNEIGGKNGIGIFDIVEDRVVGMKARGIYEIPGIAILLEAKRSLEALVLDGDTLATRRPLGEKYASLLYAGKWFTPLREALQAFFASTQSTVSGEVRLRLYKGNLIRAGASSVFSLYAEDVASFTTGSLYRHRDADGFIALFGLPLELRARMLQRAGVAEEESALIELPALPLPVKTTVSKVKKADKKQAVGKVAEKKKSDEKTPEKKKAVKKETAKKTAEKKTGAKKVTRKVSKKAPEKK</sequence>
<reference evidence="13 14" key="1">
    <citation type="submission" date="2011-10" db="EMBL/GenBank/DDBJ databases">
        <title>The Genome Sequence of Lachnospiraceae bacterium ACC2.</title>
        <authorList>
            <consortium name="The Broad Institute Genome Sequencing Platform"/>
            <person name="Earl A."/>
            <person name="Ward D."/>
            <person name="Feldgarden M."/>
            <person name="Gevers D."/>
            <person name="Sizova M."/>
            <person name="Hazen A."/>
            <person name="Epstein S."/>
            <person name="Young S.K."/>
            <person name="Zeng Q."/>
            <person name="Gargeya S."/>
            <person name="Fitzgerald M."/>
            <person name="Haas B."/>
            <person name="Abouelleil A."/>
            <person name="Alvarado L."/>
            <person name="Arachchi H.M."/>
            <person name="Berlin A."/>
            <person name="Brown A."/>
            <person name="Chapman S.B."/>
            <person name="Chen Z."/>
            <person name="Dunbar C."/>
            <person name="Freedman E."/>
            <person name="Gearin G."/>
            <person name="Goldberg J."/>
            <person name="Griggs A."/>
            <person name="Gujja S."/>
            <person name="Heiman D."/>
            <person name="Howarth C."/>
            <person name="Larson L."/>
            <person name="Lui A."/>
            <person name="MacDonald P.J.P."/>
            <person name="Montmayeur A."/>
            <person name="Murphy C."/>
            <person name="Neiman D."/>
            <person name="Pearson M."/>
            <person name="Priest M."/>
            <person name="Roberts A."/>
            <person name="Saif S."/>
            <person name="Shea T."/>
            <person name="Shenoy N."/>
            <person name="Sisk P."/>
            <person name="Stolte C."/>
            <person name="Sykes S."/>
            <person name="Wortman J."/>
            <person name="Nusbaum C."/>
            <person name="Birren B."/>
        </authorList>
    </citation>
    <scope>NUCLEOTIDE SEQUENCE [LARGE SCALE GENOMIC DNA]</scope>
    <source>
        <strain evidence="13 14">ACC2</strain>
    </source>
</reference>
<evidence type="ECO:0000259" key="12">
    <source>
        <dbReference type="Pfam" id="PF20979"/>
    </source>
</evidence>
<dbReference type="EC" id="6.3.4.5" evidence="3 9"/>
<dbReference type="PROSITE" id="PS00564">
    <property type="entry name" value="ARGININOSUCCIN_SYN_1"/>
    <property type="match status" value="1"/>
</dbReference>
<comment type="subunit">
    <text evidence="2 9">Homotetramer.</text>
</comment>
<organism evidence="13 14">
    <name type="scientific">Stomatobaculum longum</name>
    <dbReference type="NCBI Taxonomy" id="796942"/>
    <lineage>
        <taxon>Bacteria</taxon>
        <taxon>Bacillati</taxon>
        <taxon>Bacillota</taxon>
        <taxon>Clostridia</taxon>
        <taxon>Lachnospirales</taxon>
        <taxon>Lachnospiraceae</taxon>
        <taxon>Stomatobaculum</taxon>
    </lineage>
</organism>
<feature type="binding site" evidence="9">
    <location>
        <position position="119"/>
    </location>
    <ligand>
        <name>ATP</name>
        <dbReference type="ChEBI" id="CHEBI:30616"/>
    </ligand>
</feature>
<evidence type="ECO:0000256" key="6">
    <source>
        <dbReference type="ARBA" id="ARBA00022605"/>
    </source>
</evidence>
<evidence type="ECO:0000256" key="3">
    <source>
        <dbReference type="ARBA" id="ARBA00012286"/>
    </source>
</evidence>
<evidence type="ECO:0000256" key="9">
    <source>
        <dbReference type="HAMAP-Rule" id="MF_00005"/>
    </source>
</evidence>
<evidence type="ECO:0000256" key="7">
    <source>
        <dbReference type="ARBA" id="ARBA00022741"/>
    </source>
</evidence>
<feature type="binding site" evidence="9">
    <location>
        <position position="126"/>
    </location>
    <ligand>
        <name>L-aspartate</name>
        <dbReference type="ChEBI" id="CHEBI:29991"/>
    </ligand>
</feature>
<dbReference type="InterPro" id="IPR001518">
    <property type="entry name" value="Arginosuc_synth"/>
</dbReference>
<dbReference type="Gene3D" id="1.20.5.470">
    <property type="entry name" value="Single helix bin"/>
    <property type="match status" value="1"/>
</dbReference>
<dbReference type="EMBL" id="AGEL01000003">
    <property type="protein sequence ID" value="EHO17991.1"/>
    <property type="molecule type" value="Genomic_DNA"/>
</dbReference>
<evidence type="ECO:0000256" key="2">
    <source>
        <dbReference type="ARBA" id="ARBA00011881"/>
    </source>
</evidence>
<dbReference type="InterPro" id="IPR018223">
    <property type="entry name" value="Arginosuc_synth_CS"/>
</dbReference>
<feature type="compositionally biased region" description="Basic residues" evidence="10">
    <location>
        <begin position="475"/>
        <end position="485"/>
    </location>
</feature>
<dbReference type="PROSITE" id="PS00565">
    <property type="entry name" value="ARGININOSUCCIN_SYN_2"/>
    <property type="match status" value="1"/>
</dbReference>
<dbReference type="AlphaFoldDB" id="A0AA36Y6D6"/>
<keyword evidence="9" id="KW-0963">Cytoplasm</keyword>
<protein>
    <recommendedName>
        <fullName evidence="3 9">Argininosuccinate synthase</fullName>
        <ecNumber evidence="3 9">6.3.4.5</ecNumber>
    </recommendedName>
    <alternativeName>
        <fullName evidence="9">Citrulline--aspartate ligase</fullName>
    </alternativeName>
</protein>
<evidence type="ECO:0000256" key="10">
    <source>
        <dbReference type="SAM" id="MobiDB-lite"/>
    </source>
</evidence>
<evidence type="ECO:0000256" key="8">
    <source>
        <dbReference type="ARBA" id="ARBA00022840"/>
    </source>
</evidence>
<dbReference type="Pfam" id="PF20979">
    <property type="entry name" value="Arginosuc_syn_C"/>
    <property type="match status" value="1"/>
</dbReference>
<keyword evidence="7 9" id="KW-0547">Nucleotide-binding</keyword>
<evidence type="ECO:0000256" key="4">
    <source>
        <dbReference type="ARBA" id="ARBA00022571"/>
    </source>
</evidence>
<feature type="binding site" evidence="9">
    <location>
        <position position="121"/>
    </location>
    <ligand>
        <name>L-aspartate</name>
        <dbReference type="ChEBI" id="CHEBI:29991"/>
    </ligand>
</feature>
<dbReference type="InterPro" id="IPR014729">
    <property type="entry name" value="Rossmann-like_a/b/a_fold"/>
</dbReference>
<dbReference type="PANTHER" id="PTHR11587">
    <property type="entry name" value="ARGININOSUCCINATE SYNTHASE"/>
    <property type="match status" value="1"/>
</dbReference>
<feature type="binding site" evidence="9">
    <location>
        <position position="125"/>
    </location>
    <ligand>
        <name>L-citrulline</name>
        <dbReference type="ChEBI" id="CHEBI:57743"/>
    </ligand>
</feature>
<dbReference type="Proteomes" id="UP000018466">
    <property type="component" value="Unassembled WGS sequence"/>
</dbReference>